<dbReference type="Pfam" id="PF11761">
    <property type="entry name" value="CbiG_mid"/>
    <property type="match status" value="1"/>
</dbReference>
<dbReference type="Proteomes" id="UP000231857">
    <property type="component" value="Unassembled WGS sequence"/>
</dbReference>
<evidence type="ECO:0000259" key="1">
    <source>
        <dbReference type="Pfam" id="PF01890"/>
    </source>
</evidence>
<feature type="domain" description="Cobalamin synthesis G N-terminal" evidence="2">
    <location>
        <begin position="57"/>
        <end position="137"/>
    </location>
</feature>
<dbReference type="EMBL" id="NPEI01000010">
    <property type="protein sequence ID" value="PKA14976.1"/>
    <property type="molecule type" value="Genomic_DNA"/>
</dbReference>
<keyword evidence="5" id="KW-1185">Reference proteome</keyword>
<feature type="domain" description="CobE/GbiG C-terminal" evidence="1">
    <location>
        <begin position="242"/>
        <end position="365"/>
    </location>
</feature>
<dbReference type="RefSeq" id="WP_100724459.1">
    <property type="nucleotide sequence ID" value="NZ_NPEG01000010.1"/>
</dbReference>
<dbReference type="InterPro" id="IPR052553">
    <property type="entry name" value="CbiG_hydrolase"/>
</dbReference>
<feature type="domain" description="Cobalamin biosynthesis central region" evidence="3">
    <location>
        <begin position="143"/>
        <end position="239"/>
    </location>
</feature>
<name>A0ABX4PGR7_9LEPT</name>
<dbReference type="InterPro" id="IPR002750">
    <property type="entry name" value="CobE/GbiG_C"/>
</dbReference>
<dbReference type="InterPro" id="IPR021745">
    <property type="entry name" value="CbiG_mid"/>
</dbReference>
<accession>A0ABX4PGR7</accession>
<evidence type="ECO:0000313" key="4">
    <source>
        <dbReference type="EMBL" id="PKA14976.1"/>
    </source>
</evidence>
<evidence type="ECO:0000259" key="3">
    <source>
        <dbReference type="Pfam" id="PF11761"/>
    </source>
</evidence>
<dbReference type="Pfam" id="PF11760">
    <property type="entry name" value="CbiG_N"/>
    <property type="match status" value="1"/>
</dbReference>
<dbReference type="InterPro" id="IPR036518">
    <property type="entry name" value="CobE/GbiG_C_sf"/>
</dbReference>
<dbReference type="Gene3D" id="3.30.420.180">
    <property type="entry name" value="CobE/GbiG C-terminal domain"/>
    <property type="match status" value="1"/>
</dbReference>
<dbReference type="PANTHER" id="PTHR37477:SF1">
    <property type="entry name" value="COBALT-PRECORRIN-5A HYDROLASE"/>
    <property type="match status" value="1"/>
</dbReference>
<dbReference type="SUPFAM" id="SSF159672">
    <property type="entry name" value="CbiG N-terminal domain-like"/>
    <property type="match status" value="1"/>
</dbReference>
<dbReference type="Pfam" id="PF01890">
    <property type="entry name" value="CbiG_C"/>
    <property type="match status" value="1"/>
</dbReference>
<dbReference type="Gene3D" id="3.40.50.11220">
    <property type="match status" value="1"/>
</dbReference>
<dbReference type="InterPro" id="IPR038029">
    <property type="entry name" value="GbiG_N_sf"/>
</dbReference>
<protein>
    <submittedName>
        <fullName evidence="4">Cobalamin biosynthesis protein</fullName>
    </submittedName>
</protein>
<reference evidence="4 5" key="1">
    <citation type="submission" date="2017-07" db="EMBL/GenBank/DDBJ databases">
        <title>Leptospira spp. isolated from tropical soils.</title>
        <authorList>
            <person name="Thibeaux R."/>
            <person name="Iraola G."/>
            <person name="Ferres I."/>
            <person name="Bierque E."/>
            <person name="Girault D."/>
            <person name="Soupe-Gilbert M.-E."/>
            <person name="Picardeau M."/>
            <person name="Goarant C."/>
        </authorList>
    </citation>
    <scope>NUCLEOTIDE SEQUENCE [LARGE SCALE GENOMIC DNA]</scope>
    <source>
        <strain evidence="4 5">ATI7-C-A2</strain>
    </source>
</reference>
<evidence type="ECO:0000259" key="2">
    <source>
        <dbReference type="Pfam" id="PF11760"/>
    </source>
</evidence>
<organism evidence="4 5">
    <name type="scientific">Leptospira haakeii</name>
    <dbReference type="NCBI Taxonomy" id="2023198"/>
    <lineage>
        <taxon>Bacteria</taxon>
        <taxon>Pseudomonadati</taxon>
        <taxon>Spirochaetota</taxon>
        <taxon>Spirochaetia</taxon>
        <taxon>Leptospirales</taxon>
        <taxon>Leptospiraceae</taxon>
        <taxon>Leptospira</taxon>
    </lineage>
</organism>
<comment type="caution">
    <text evidence="4">The sequence shown here is derived from an EMBL/GenBank/DDBJ whole genome shotgun (WGS) entry which is preliminary data.</text>
</comment>
<gene>
    <name evidence="4" type="ORF">CH363_15445</name>
</gene>
<dbReference type="SUPFAM" id="SSF159664">
    <property type="entry name" value="CobE/GbiG C-terminal domain-like"/>
    <property type="match status" value="1"/>
</dbReference>
<evidence type="ECO:0000313" key="5">
    <source>
        <dbReference type="Proteomes" id="UP000231857"/>
    </source>
</evidence>
<proteinExistence type="predicted"/>
<dbReference type="InterPro" id="IPR021744">
    <property type="entry name" value="CbiG_N"/>
</dbReference>
<dbReference type="PANTHER" id="PTHR37477">
    <property type="entry name" value="COBALT-PRECORRIN-5A HYDROLASE"/>
    <property type="match status" value="1"/>
</dbReference>
<sequence length="384" mass="42663">MIQSRKPYAIYVITKHGLKTGNELFRSLKGADIFVSPKFISEAPKESKLLTLPMEPTLRETFMEYDCHIFVISVGAVVRMISPLLVSKKTDPAVLCIDDQAKFTICVLSGHVGRGNFFTQKISDLLANIPVITTASDVSGTLTVDILGRELGWSLEDQDRNVTRACAAVVNETKVLFVQETGEPDFWPLEKNLPKGVEYSINLENVDPKDYEILLISSDRTNIKTRTPEIYSNSVIYRPKSLILGLGCDKGIPSEVVENGIIKVLKEYNLSFECIKAISSVDAKKEEPAFLEISKKYGWDFITFPAEKLNQVDGISEISKAASEYVGTRSVSEASALLLSGSYKLLVTKQKYKETEDGKNLTVAVSRIPFATRSEIRSESLEKV</sequence>